<keyword evidence="2" id="KW-0479">Metal-binding</keyword>
<dbReference type="AlphaFoldDB" id="A0A642VA57"/>
<reference evidence="6" key="1">
    <citation type="journal article" date="2019" name="G3 (Bethesda)">
        <title>Genome Assemblies of Two Rare Opportunistic Yeast Pathogens: Diutina rugosa (syn. Candida rugosa) and Trichomonascus ciferrii (syn. Candida ciferrii).</title>
        <authorList>
            <person name="Mixao V."/>
            <person name="Saus E."/>
            <person name="Hansen A.P."/>
            <person name="Lass-Florl C."/>
            <person name="Gabaldon T."/>
        </authorList>
    </citation>
    <scope>NUCLEOTIDE SEQUENCE</scope>
    <source>
        <strain evidence="6">CBS 4856</strain>
    </source>
</reference>
<dbReference type="InterPro" id="IPR023696">
    <property type="entry name" value="Ureohydrolase_dom_sf"/>
</dbReference>
<dbReference type="GO" id="GO:0033389">
    <property type="term" value="P:putrescine biosynthetic process from arginine, via agmatine"/>
    <property type="evidence" value="ECO:0007669"/>
    <property type="project" value="TreeGrafter"/>
</dbReference>
<keyword evidence="7" id="KW-1185">Reference proteome</keyword>
<dbReference type="VEuPathDB" id="FungiDB:TRICI_003386"/>
<evidence type="ECO:0000256" key="1">
    <source>
        <dbReference type="ARBA" id="ARBA00009227"/>
    </source>
</evidence>
<dbReference type="PANTHER" id="PTHR11358">
    <property type="entry name" value="ARGINASE/AGMATINASE"/>
    <property type="match status" value="1"/>
</dbReference>
<dbReference type="GO" id="GO:0046872">
    <property type="term" value="F:metal ion binding"/>
    <property type="evidence" value="ECO:0007669"/>
    <property type="project" value="UniProtKB-KW"/>
</dbReference>
<dbReference type="NCBIfam" id="TIGR01230">
    <property type="entry name" value="agmatinase"/>
    <property type="match status" value="1"/>
</dbReference>
<dbReference type="EMBL" id="SWFS01000248">
    <property type="protein sequence ID" value="KAA8912668.1"/>
    <property type="molecule type" value="Genomic_DNA"/>
</dbReference>
<dbReference type="Proteomes" id="UP000761534">
    <property type="component" value="Unassembled WGS sequence"/>
</dbReference>
<dbReference type="Pfam" id="PF00491">
    <property type="entry name" value="Arginase"/>
    <property type="match status" value="1"/>
</dbReference>
<evidence type="ECO:0008006" key="8">
    <source>
        <dbReference type="Google" id="ProtNLM"/>
    </source>
</evidence>
<organism evidence="6 7">
    <name type="scientific">Trichomonascus ciferrii</name>
    <dbReference type="NCBI Taxonomy" id="44093"/>
    <lineage>
        <taxon>Eukaryota</taxon>
        <taxon>Fungi</taxon>
        <taxon>Dikarya</taxon>
        <taxon>Ascomycota</taxon>
        <taxon>Saccharomycotina</taxon>
        <taxon>Dipodascomycetes</taxon>
        <taxon>Dipodascales</taxon>
        <taxon>Trichomonascaceae</taxon>
        <taxon>Trichomonascus</taxon>
        <taxon>Trichomonascus ciferrii complex</taxon>
    </lineage>
</organism>
<dbReference type="GO" id="GO:0008783">
    <property type="term" value="F:agmatinase activity"/>
    <property type="evidence" value="ECO:0007669"/>
    <property type="project" value="TreeGrafter"/>
</dbReference>
<gene>
    <name evidence="6" type="ORF">TRICI_003386</name>
</gene>
<protein>
    <recommendedName>
        <fullName evidence="8">Agmatinase</fullName>
    </recommendedName>
</protein>
<evidence type="ECO:0000256" key="5">
    <source>
        <dbReference type="SAM" id="MobiDB-lite"/>
    </source>
</evidence>
<dbReference type="InterPro" id="IPR006035">
    <property type="entry name" value="Ureohydrolase"/>
</dbReference>
<keyword evidence="3 4" id="KW-0378">Hydrolase</keyword>
<dbReference type="SUPFAM" id="SSF52768">
    <property type="entry name" value="Arginase/deacetylase"/>
    <property type="match status" value="1"/>
</dbReference>
<dbReference type="CDD" id="cd11592">
    <property type="entry name" value="Agmatinase_PAH"/>
    <property type="match status" value="1"/>
</dbReference>
<name>A0A642VA57_9ASCO</name>
<comment type="caution">
    <text evidence="6">The sequence shown here is derived from an EMBL/GenBank/DDBJ whole genome shotgun (WGS) entry which is preliminary data.</text>
</comment>
<dbReference type="InterPro" id="IPR005925">
    <property type="entry name" value="Agmatinase-rel"/>
</dbReference>
<proteinExistence type="inferred from homology"/>
<sequence length="396" mass="42528">MVSRTLLTSYLAATVAGYSFLDFNFGPLSLQDNKKGEERQQPIGAGSDDDPLSDFNHGFTKIPPKDFTGDLSEGPLFAGIVSFAHLPVLNCLNGDQKFDIAVVGAPFDTAVSYRNGARFGPSGIRDGSRRMAPGTYSAFDPESDPLSDAVVVDCGDIAMTPFDNRIALDQLYRGERAILKNKAASDNKPPRIVTLGGDHTVTFSAIRAVSEVHGPVTVLHFDSHIDTWHPVALGGNVSSYSQLNHGTFLHYAHEKGFLTEHGNMHIGVRAPYVRKHKDLENDKKCGFESILAREIDTIGVEGISKKIMDQAGTNKVYISVDIDVLDPAYAPGTGTAEAGGFTTREFLTLLDSLKGLNVVGADVVEVSPPYDTNAQITALAASEVANSLFSLIENAP</sequence>
<dbReference type="PROSITE" id="PS51409">
    <property type="entry name" value="ARGINASE_2"/>
    <property type="match status" value="1"/>
</dbReference>
<dbReference type="PRINTS" id="PR00116">
    <property type="entry name" value="ARGINASE"/>
</dbReference>
<feature type="region of interest" description="Disordered" evidence="5">
    <location>
        <begin position="32"/>
        <end position="52"/>
    </location>
</feature>
<evidence type="ECO:0000256" key="2">
    <source>
        <dbReference type="ARBA" id="ARBA00022723"/>
    </source>
</evidence>
<dbReference type="OrthoDB" id="288726at2759"/>
<accession>A0A642VA57</accession>
<evidence type="ECO:0000256" key="3">
    <source>
        <dbReference type="ARBA" id="ARBA00022801"/>
    </source>
</evidence>
<evidence type="ECO:0000256" key="4">
    <source>
        <dbReference type="RuleBase" id="RU003684"/>
    </source>
</evidence>
<dbReference type="PROSITE" id="PS01053">
    <property type="entry name" value="ARGINASE_1"/>
    <property type="match status" value="1"/>
</dbReference>
<dbReference type="PANTHER" id="PTHR11358:SF28">
    <property type="entry name" value="HYPOTHETICAL ARGINASE FAMILY PROTEIN (EUROFUNG)"/>
    <property type="match status" value="1"/>
</dbReference>
<evidence type="ECO:0000313" key="7">
    <source>
        <dbReference type="Proteomes" id="UP000761534"/>
    </source>
</evidence>
<evidence type="ECO:0000313" key="6">
    <source>
        <dbReference type="EMBL" id="KAA8912668.1"/>
    </source>
</evidence>
<comment type="similarity">
    <text evidence="1">Belongs to the arginase family. Agmatinase subfamily.</text>
</comment>
<dbReference type="Gene3D" id="3.40.800.10">
    <property type="entry name" value="Ureohydrolase domain"/>
    <property type="match status" value="1"/>
</dbReference>
<dbReference type="InterPro" id="IPR020855">
    <property type="entry name" value="Ureohydrolase_Mn_BS"/>
</dbReference>